<evidence type="ECO:0000259" key="12">
    <source>
        <dbReference type="PROSITE" id="PS50011"/>
    </source>
</evidence>
<keyword evidence="7" id="KW-0779">Telomere</keyword>
<evidence type="ECO:0000256" key="6">
    <source>
        <dbReference type="ARBA" id="ARBA00019973"/>
    </source>
</evidence>
<evidence type="ECO:0000256" key="2">
    <source>
        <dbReference type="ARBA" id="ARBA00004574"/>
    </source>
</evidence>
<dbReference type="InterPro" id="IPR008266">
    <property type="entry name" value="Tyr_kinase_AS"/>
</dbReference>
<dbReference type="InterPro" id="IPR011009">
    <property type="entry name" value="Kinase-like_dom_sf"/>
</dbReference>
<accession>A0A9W4MZ86</accession>
<dbReference type="PANTHER" id="PTHR44167:SF24">
    <property type="entry name" value="SERINE_THREONINE-PROTEIN KINASE CHK2"/>
    <property type="match status" value="1"/>
</dbReference>
<comment type="function">
    <text evidence="1">Component of the EKC/KEOPS complex that is required for the formation of a threonylcarbamoyl group on adenosine at position 37 (t(6)A37) in tRNAs that read codons beginning with adenine. The complex is probably involved in the transfer of the threonylcarbamoyl moiety of threonylcarbamoyl-AMP (TC-AMP) to the N6 group of A37. BUD32 has ATPase activity in the context of the EKC/KEOPS complex and likely plays a supporting role to the catalytic subunit KAE1. The EKC/KEOPS complex also promotes both telomere uncapping and telomere elongation. The complex is required for efficient recruitment of transcriptional coactivators.</text>
</comment>
<dbReference type="PROSITE" id="PS00109">
    <property type="entry name" value="PROTEIN_KINASE_TYR"/>
    <property type="match status" value="1"/>
</dbReference>
<evidence type="ECO:0000256" key="10">
    <source>
        <dbReference type="ARBA" id="ARBA00047899"/>
    </source>
</evidence>
<dbReference type="Pfam" id="PF00069">
    <property type="entry name" value="Pkinase"/>
    <property type="match status" value="1"/>
</dbReference>
<comment type="caution">
    <text evidence="13">The sequence shown here is derived from an EMBL/GenBank/DDBJ whole genome shotgun (WGS) entry which is preliminary data.</text>
</comment>
<comment type="subcellular location">
    <subcellularLocation>
        <location evidence="2">Chromosome</location>
        <location evidence="2">Telomere</location>
    </subcellularLocation>
</comment>
<dbReference type="PROSITE" id="PS50011">
    <property type="entry name" value="PROTEIN_KINASE_DOM"/>
    <property type="match status" value="1"/>
</dbReference>
<comment type="catalytic activity">
    <reaction evidence="10">
        <text>L-threonyl-[protein] + ATP = O-phospho-L-threonyl-[protein] + ADP + H(+)</text>
        <dbReference type="Rhea" id="RHEA:46608"/>
        <dbReference type="Rhea" id="RHEA-COMP:11060"/>
        <dbReference type="Rhea" id="RHEA-COMP:11605"/>
        <dbReference type="ChEBI" id="CHEBI:15378"/>
        <dbReference type="ChEBI" id="CHEBI:30013"/>
        <dbReference type="ChEBI" id="CHEBI:30616"/>
        <dbReference type="ChEBI" id="CHEBI:61977"/>
        <dbReference type="ChEBI" id="CHEBI:456216"/>
        <dbReference type="EC" id="2.7.11.1"/>
    </reaction>
</comment>
<dbReference type="GO" id="GO:0004674">
    <property type="term" value="F:protein serine/threonine kinase activity"/>
    <property type="evidence" value="ECO:0007669"/>
    <property type="project" value="UniProtKB-EC"/>
</dbReference>
<evidence type="ECO:0000313" key="13">
    <source>
        <dbReference type="EMBL" id="CAG8182814.1"/>
    </source>
</evidence>
<dbReference type="OrthoDB" id="4243at2759"/>
<evidence type="ECO:0000256" key="1">
    <source>
        <dbReference type="ARBA" id="ARBA00003747"/>
    </source>
</evidence>
<dbReference type="PANTHER" id="PTHR44167">
    <property type="entry name" value="OVARIAN-SPECIFIC SERINE/THREONINE-PROTEIN KINASE LOK-RELATED"/>
    <property type="match status" value="1"/>
</dbReference>
<comment type="subunit">
    <text evidence="3">Component of the EKC/KEOPS complex composed of at least BUD32, CGI121, GON7, KAE1 and PCC1; the whole complex dimerizes.</text>
</comment>
<evidence type="ECO:0000256" key="7">
    <source>
        <dbReference type="ARBA" id="ARBA00022895"/>
    </source>
</evidence>
<dbReference type="EC" id="2.7.11.1" evidence="4"/>
<name>A0A9W4MZ86_PENNA</name>
<evidence type="ECO:0000256" key="4">
    <source>
        <dbReference type="ARBA" id="ARBA00012513"/>
    </source>
</evidence>
<dbReference type="SMART" id="SM00220">
    <property type="entry name" value="S_TKc"/>
    <property type="match status" value="1"/>
</dbReference>
<feature type="domain" description="Protein kinase" evidence="12">
    <location>
        <begin position="23"/>
        <end position="299"/>
    </location>
</feature>
<evidence type="ECO:0000256" key="8">
    <source>
        <dbReference type="ARBA" id="ARBA00030980"/>
    </source>
</evidence>
<dbReference type="AlphaFoldDB" id="A0A9W4MZ86"/>
<protein>
    <recommendedName>
        <fullName evidence="6">EKC/KEOPS complex subunit BUD32</fullName>
        <ecNumber evidence="4">2.7.11.1</ecNumber>
    </recommendedName>
    <alternativeName>
        <fullName evidence="8 9">Atypical Serine/threonine protein kinase BUD32</fullName>
    </alternativeName>
    <alternativeName>
        <fullName evidence="5">EKC/KEOPS complex subunit bud32</fullName>
    </alternativeName>
</protein>
<dbReference type="Gene3D" id="1.10.510.10">
    <property type="entry name" value="Transferase(Phosphotransferase) domain 1"/>
    <property type="match status" value="1"/>
</dbReference>
<evidence type="ECO:0000256" key="3">
    <source>
        <dbReference type="ARBA" id="ARBA00011534"/>
    </source>
</evidence>
<dbReference type="GO" id="GO:0005634">
    <property type="term" value="C:nucleus"/>
    <property type="evidence" value="ECO:0007669"/>
    <property type="project" value="TreeGrafter"/>
</dbReference>
<dbReference type="GO" id="GO:0044773">
    <property type="term" value="P:mitotic DNA damage checkpoint signaling"/>
    <property type="evidence" value="ECO:0007669"/>
    <property type="project" value="TreeGrafter"/>
</dbReference>
<organism evidence="13 14">
    <name type="scientific">Penicillium nalgiovense</name>
    <dbReference type="NCBI Taxonomy" id="60175"/>
    <lineage>
        <taxon>Eukaryota</taxon>
        <taxon>Fungi</taxon>
        <taxon>Dikarya</taxon>
        <taxon>Ascomycota</taxon>
        <taxon>Pezizomycotina</taxon>
        <taxon>Eurotiomycetes</taxon>
        <taxon>Eurotiomycetidae</taxon>
        <taxon>Eurotiales</taxon>
        <taxon>Aspergillaceae</taxon>
        <taxon>Penicillium</taxon>
    </lineage>
</organism>
<dbReference type="GO" id="GO:0000781">
    <property type="term" value="C:chromosome, telomeric region"/>
    <property type="evidence" value="ECO:0007669"/>
    <property type="project" value="UniProtKB-SubCell"/>
</dbReference>
<proteinExistence type="predicted"/>
<dbReference type="InterPro" id="IPR000719">
    <property type="entry name" value="Prot_kinase_dom"/>
</dbReference>
<evidence type="ECO:0000256" key="9">
    <source>
        <dbReference type="ARBA" id="ARBA00033194"/>
    </source>
</evidence>
<evidence type="ECO:0000313" key="14">
    <source>
        <dbReference type="Proteomes" id="UP001153461"/>
    </source>
</evidence>
<dbReference type="EMBL" id="CAJVNV010000388">
    <property type="protein sequence ID" value="CAG8182814.1"/>
    <property type="molecule type" value="Genomic_DNA"/>
</dbReference>
<comment type="catalytic activity">
    <reaction evidence="11">
        <text>L-seryl-[protein] + ATP = O-phospho-L-seryl-[protein] + ADP + H(+)</text>
        <dbReference type="Rhea" id="RHEA:17989"/>
        <dbReference type="Rhea" id="RHEA-COMP:9863"/>
        <dbReference type="Rhea" id="RHEA-COMP:11604"/>
        <dbReference type="ChEBI" id="CHEBI:15378"/>
        <dbReference type="ChEBI" id="CHEBI:29999"/>
        <dbReference type="ChEBI" id="CHEBI:30616"/>
        <dbReference type="ChEBI" id="CHEBI:83421"/>
        <dbReference type="ChEBI" id="CHEBI:456216"/>
        <dbReference type="EC" id="2.7.11.1"/>
    </reaction>
</comment>
<dbReference type="GO" id="GO:0005524">
    <property type="term" value="F:ATP binding"/>
    <property type="evidence" value="ECO:0007669"/>
    <property type="project" value="InterPro"/>
</dbReference>
<reference evidence="13" key="1">
    <citation type="submission" date="2021-07" db="EMBL/GenBank/DDBJ databases">
        <authorList>
            <person name="Branca A.L. A."/>
        </authorList>
    </citation>
    <scope>NUCLEOTIDE SEQUENCE</scope>
</reference>
<gene>
    <name evidence="13" type="ORF">PNAL_LOCUS6981</name>
</gene>
<sequence length="299" mass="34390">MSIVESPDAINIEKESPVPYDPPLLDEILGEGSTSRIARVAPGVIIKCPRFSWWHSKAAVDKWFVRGMRRSFEVEERLLQILGQHPRIIESGISDDPFRLLSAEASDGNLQNYIDRHHASIDISIRFEWRTQAAEAIEFIHGKDVIHSDLRPENFLFNAKTIQMENRWRKHCLELLLSEFGESTNGEIDGRHLPHSGFFNPCHPPESTESTDIFSLGSIYYTIMTGHWPYRAPGPFKSLEEMETYQEHVDALFACRRYPLVDGLAAGLVVQRCWTGEYAGLRTLLEDQRSQFIREERTY</sequence>
<dbReference type="SUPFAM" id="SSF56112">
    <property type="entry name" value="Protein kinase-like (PK-like)"/>
    <property type="match status" value="1"/>
</dbReference>
<dbReference type="Proteomes" id="UP001153461">
    <property type="component" value="Unassembled WGS sequence"/>
</dbReference>
<keyword evidence="7" id="KW-0158">Chromosome</keyword>
<evidence type="ECO:0000256" key="11">
    <source>
        <dbReference type="ARBA" id="ARBA00048679"/>
    </source>
</evidence>
<evidence type="ECO:0000256" key="5">
    <source>
        <dbReference type="ARBA" id="ARBA00013948"/>
    </source>
</evidence>